<reference evidence="8" key="1">
    <citation type="journal article" date="2020" name="mSystems">
        <title>Genome- and Community-Level Interaction Insights into Carbon Utilization and Element Cycling Functions of Hydrothermarchaeota in Hydrothermal Sediment.</title>
        <authorList>
            <person name="Zhou Z."/>
            <person name="Liu Y."/>
            <person name="Xu W."/>
            <person name="Pan J."/>
            <person name="Luo Z.H."/>
            <person name="Li M."/>
        </authorList>
    </citation>
    <scope>NUCLEOTIDE SEQUENCE [LARGE SCALE GENOMIC DNA]</scope>
    <source>
        <strain evidence="8">SpSt-488</strain>
    </source>
</reference>
<name>A0A7C4CDH3_UNCW3</name>
<keyword evidence="3" id="KW-0547">Nucleotide-binding</keyword>
<dbReference type="InterPro" id="IPR010075">
    <property type="entry name" value="PRibForGlyAmidine_synth_PurQ"/>
</dbReference>
<dbReference type="AlphaFoldDB" id="A0A7C4CDH3"/>
<accession>A0A7C4CDH3</accession>
<dbReference type="Pfam" id="PF13507">
    <property type="entry name" value="GATase_5"/>
    <property type="match status" value="1"/>
</dbReference>
<dbReference type="EC" id="6.3.5.3" evidence="8"/>
<organism evidence="8">
    <name type="scientific">candidate division WOR-3 bacterium</name>
    <dbReference type="NCBI Taxonomy" id="2052148"/>
    <lineage>
        <taxon>Bacteria</taxon>
        <taxon>Bacteria division WOR-3</taxon>
    </lineage>
</organism>
<keyword evidence="6" id="KW-0067">ATP-binding</keyword>
<keyword evidence="4" id="KW-0658">Purine biosynthesis</keyword>
<dbReference type="GO" id="GO:0006189">
    <property type="term" value="P:'de novo' IMP biosynthetic process"/>
    <property type="evidence" value="ECO:0007669"/>
    <property type="project" value="InterPro"/>
</dbReference>
<evidence type="ECO:0000256" key="1">
    <source>
        <dbReference type="ARBA" id="ARBA00022490"/>
    </source>
</evidence>
<keyword evidence="2 8" id="KW-0436">Ligase</keyword>
<evidence type="ECO:0000256" key="3">
    <source>
        <dbReference type="ARBA" id="ARBA00022741"/>
    </source>
</evidence>
<dbReference type="SUPFAM" id="SSF52317">
    <property type="entry name" value="Class I glutamine amidotransferase-like"/>
    <property type="match status" value="1"/>
</dbReference>
<dbReference type="PIRSF" id="PIRSF001586">
    <property type="entry name" value="FGAM_synth_I"/>
    <property type="match status" value="1"/>
</dbReference>
<evidence type="ECO:0000256" key="4">
    <source>
        <dbReference type="ARBA" id="ARBA00022755"/>
    </source>
</evidence>
<evidence type="ECO:0000256" key="7">
    <source>
        <dbReference type="ARBA" id="ARBA00022962"/>
    </source>
</evidence>
<dbReference type="Gene3D" id="3.40.50.880">
    <property type="match status" value="1"/>
</dbReference>
<evidence type="ECO:0000256" key="2">
    <source>
        <dbReference type="ARBA" id="ARBA00022598"/>
    </source>
</evidence>
<gene>
    <name evidence="8" type="primary">purQ</name>
    <name evidence="8" type="ORF">ENS41_03325</name>
</gene>
<dbReference type="CDD" id="cd01740">
    <property type="entry name" value="GATase1_FGAR_AT"/>
    <property type="match status" value="1"/>
</dbReference>
<evidence type="ECO:0000256" key="6">
    <source>
        <dbReference type="ARBA" id="ARBA00022840"/>
    </source>
</evidence>
<evidence type="ECO:0000313" key="8">
    <source>
        <dbReference type="EMBL" id="HGK27964.1"/>
    </source>
</evidence>
<dbReference type="InterPro" id="IPR029062">
    <property type="entry name" value="Class_I_gatase-like"/>
</dbReference>
<dbReference type="EMBL" id="DSUT01000065">
    <property type="protein sequence ID" value="HGK27964.1"/>
    <property type="molecule type" value="Genomic_DNA"/>
</dbReference>
<dbReference type="GO" id="GO:0005737">
    <property type="term" value="C:cytoplasm"/>
    <property type="evidence" value="ECO:0007669"/>
    <property type="project" value="TreeGrafter"/>
</dbReference>
<proteinExistence type="predicted"/>
<dbReference type="PROSITE" id="PS51273">
    <property type="entry name" value="GATASE_TYPE_1"/>
    <property type="match status" value="1"/>
</dbReference>
<dbReference type="SMART" id="SM01211">
    <property type="entry name" value="GATase_5"/>
    <property type="match status" value="1"/>
</dbReference>
<keyword evidence="7" id="KW-0315">Glutamine amidotransferase</keyword>
<dbReference type="GO" id="GO:0016787">
    <property type="term" value="F:hydrolase activity"/>
    <property type="evidence" value="ECO:0007669"/>
    <property type="project" value="UniProtKB-KW"/>
</dbReference>
<dbReference type="GO" id="GO:0005524">
    <property type="term" value="F:ATP binding"/>
    <property type="evidence" value="ECO:0007669"/>
    <property type="project" value="UniProtKB-KW"/>
</dbReference>
<dbReference type="PANTHER" id="PTHR10099">
    <property type="entry name" value="PHOSPHORIBOSYLFORMYLGLYCINAMIDINE SYNTHASE"/>
    <property type="match status" value="1"/>
</dbReference>
<sequence length="259" mass="28460">MVRVCILFAAGTNCETETADAFEYVGAVAEVVHINRFRQRQCRLDGFDILVIPGGFSYGDYIASGRILANELRHSLKEEIEGFLAAGRLILGICNGFQVLVKCGLLPGLSHPFEPQSVTLDANDSFRYEDRWVHLRVEHSPCVFTRGLPDTAYLPVAHAEGKFAVGSSAVLDRLNRHGLVALRYVTAAGGRAGYPDNPNGSVQGIAGICDPTGRVFGLMPHPERYTRPTHHPSWSRKRPDSPHGVLIFENAVSYVKENC</sequence>
<keyword evidence="1" id="KW-0963">Cytoplasm</keyword>
<keyword evidence="5" id="KW-0378">Hydrolase</keyword>
<dbReference type="GO" id="GO:0004642">
    <property type="term" value="F:phosphoribosylformylglycinamidine synthase activity"/>
    <property type="evidence" value="ECO:0007669"/>
    <property type="project" value="UniProtKB-EC"/>
</dbReference>
<dbReference type="NCBIfam" id="TIGR01737">
    <property type="entry name" value="FGAM_synth_I"/>
    <property type="match status" value="1"/>
</dbReference>
<evidence type="ECO:0000256" key="5">
    <source>
        <dbReference type="ARBA" id="ARBA00022801"/>
    </source>
</evidence>
<protein>
    <submittedName>
        <fullName evidence="8">Phosphoribosylformylglycinamidine synthase I</fullName>
        <ecNumber evidence="8">6.3.5.3</ecNumber>
    </submittedName>
</protein>
<dbReference type="PANTHER" id="PTHR10099:SF1">
    <property type="entry name" value="PHOSPHORIBOSYLFORMYLGLYCINAMIDINE SYNTHASE"/>
    <property type="match status" value="1"/>
</dbReference>
<comment type="caution">
    <text evidence="8">The sequence shown here is derived from an EMBL/GenBank/DDBJ whole genome shotgun (WGS) entry which is preliminary data.</text>
</comment>